<comment type="caution">
    <text evidence="2">The sequence shown here is derived from an EMBL/GenBank/DDBJ whole genome shotgun (WGS) entry which is preliminary data.</text>
</comment>
<feature type="transmembrane region" description="Helical" evidence="1">
    <location>
        <begin position="36"/>
        <end position="55"/>
    </location>
</feature>
<keyword evidence="1" id="KW-0812">Transmembrane</keyword>
<proteinExistence type="predicted"/>
<keyword evidence="1" id="KW-0472">Membrane</keyword>
<evidence type="ECO:0000313" key="2">
    <source>
        <dbReference type="EMBL" id="GLV55500.1"/>
    </source>
</evidence>
<dbReference type="Proteomes" id="UP001344906">
    <property type="component" value="Unassembled WGS sequence"/>
</dbReference>
<reference evidence="2 3" key="1">
    <citation type="submission" date="2023-02" db="EMBL/GenBank/DDBJ databases">
        <title>Dictyobacter halimunensis sp. nov., a new member of the class Ktedonobacteria from forest soil in a geothermal area.</title>
        <authorList>
            <person name="Rachmania M.K."/>
            <person name="Ningsih F."/>
            <person name="Sakai Y."/>
            <person name="Yabe S."/>
            <person name="Yokota A."/>
            <person name="Sjamsuridzal W."/>
        </authorList>
    </citation>
    <scope>NUCLEOTIDE SEQUENCE [LARGE SCALE GENOMIC DNA]</scope>
    <source>
        <strain evidence="2 3">S3.2.2.5</strain>
    </source>
</reference>
<name>A0ABQ6FPA2_9CHLR</name>
<sequence>MRKQKAVNAERILILSYWPLRGAGEEHIGFGISRNYLFYQLLMTPFSIIMDWFILPRLRPLLSPQARPAVFVRERPALYQVMRVGLLFPLIIMILFIPAARRTGFYILDEQGTAKVFLRKWFPPFLKWRMGVSRKQFLAQAS</sequence>
<evidence type="ECO:0000256" key="1">
    <source>
        <dbReference type="SAM" id="Phobius"/>
    </source>
</evidence>
<gene>
    <name evidence="2" type="ORF">KDH_23440</name>
</gene>
<protein>
    <recommendedName>
        <fullName evidence="4">RDD domain-containing protein</fullName>
    </recommendedName>
</protein>
<organism evidence="2 3">
    <name type="scientific">Dictyobacter halimunensis</name>
    <dbReference type="NCBI Taxonomy" id="3026934"/>
    <lineage>
        <taxon>Bacteria</taxon>
        <taxon>Bacillati</taxon>
        <taxon>Chloroflexota</taxon>
        <taxon>Ktedonobacteria</taxon>
        <taxon>Ktedonobacterales</taxon>
        <taxon>Dictyobacteraceae</taxon>
        <taxon>Dictyobacter</taxon>
    </lineage>
</organism>
<evidence type="ECO:0000313" key="3">
    <source>
        <dbReference type="Proteomes" id="UP001344906"/>
    </source>
</evidence>
<dbReference type="RefSeq" id="WP_338249891.1">
    <property type="nucleotide sequence ID" value="NZ_BSRI01000001.1"/>
</dbReference>
<keyword evidence="3" id="KW-1185">Reference proteome</keyword>
<feature type="transmembrane region" description="Helical" evidence="1">
    <location>
        <begin position="77"/>
        <end position="97"/>
    </location>
</feature>
<accession>A0ABQ6FPA2</accession>
<evidence type="ECO:0008006" key="4">
    <source>
        <dbReference type="Google" id="ProtNLM"/>
    </source>
</evidence>
<keyword evidence="1" id="KW-1133">Transmembrane helix</keyword>
<dbReference type="EMBL" id="BSRI01000001">
    <property type="protein sequence ID" value="GLV55500.1"/>
    <property type="molecule type" value="Genomic_DNA"/>
</dbReference>